<dbReference type="SUPFAM" id="SSF81340">
    <property type="entry name" value="Clc chloride channel"/>
    <property type="match status" value="1"/>
</dbReference>
<evidence type="ECO:0000256" key="6">
    <source>
        <dbReference type="ARBA" id="ARBA00023065"/>
    </source>
</evidence>
<feature type="transmembrane region" description="Helical" evidence="10">
    <location>
        <begin position="386"/>
        <end position="409"/>
    </location>
</feature>
<dbReference type="AlphaFoldDB" id="A0A914WLS9"/>
<dbReference type="GO" id="GO:0005886">
    <property type="term" value="C:plasma membrane"/>
    <property type="evidence" value="ECO:0007669"/>
    <property type="project" value="TreeGrafter"/>
</dbReference>
<organism evidence="11 12">
    <name type="scientific">Plectus sambesii</name>
    <dbReference type="NCBI Taxonomy" id="2011161"/>
    <lineage>
        <taxon>Eukaryota</taxon>
        <taxon>Metazoa</taxon>
        <taxon>Ecdysozoa</taxon>
        <taxon>Nematoda</taxon>
        <taxon>Chromadorea</taxon>
        <taxon>Plectida</taxon>
        <taxon>Plectina</taxon>
        <taxon>Plectoidea</taxon>
        <taxon>Plectidae</taxon>
        <taxon>Plectus</taxon>
    </lineage>
</organism>
<keyword evidence="11" id="KW-1185">Reference proteome</keyword>
<proteinExistence type="predicted"/>
<evidence type="ECO:0000256" key="2">
    <source>
        <dbReference type="ARBA" id="ARBA00022448"/>
    </source>
</evidence>
<accession>A0A914WLS9</accession>
<dbReference type="InterPro" id="IPR046342">
    <property type="entry name" value="CBS_dom_sf"/>
</dbReference>
<dbReference type="PANTHER" id="PTHR45720">
    <property type="entry name" value="CHLORIDE CHANNEL PROTEIN 2"/>
    <property type="match status" value="1"/>
</dbReference>
<dbReference type="InterPro" id="IPR050970">
    <property type="entry name" value="Cl_channel_volt-gated"/>
</dbReference>
<evidence type="ECO:0000256" key="1">
    <source>
        <dbReference type="ARBA" id="ARBA00004141"/>
    </source>
</evidence>
<dbReference type="SUPFAM" id="SSF54631">
    <property type="entry name" value="CBS-domain pair"/>
    <property type="match status" value="1"/>
</dbReference>
<comment type="subcellular location">
    <subcellularLocation>
        <location evidence="1">Membrane</location>
        <topology evidence="1">Multi-pass membrane protein</topology>
    </subcellularLocation>
</comment>
<keyword evidence="5 10" id="KW-1133">Transmembrane helix</keyword>
<dbReference type="PANTHER" id="PTHR45720:SF5">
    <property type="entry name" value="CHLORIDE CHANNEL PROTEIN"/>
    <property type="match status" value="1"/>
</dbReference>
<feature type="transmembrane region" description="Helical" evidence="10">
    <location>
        <begin position="313"/>
        <end position="338"/>
    </location>
</feature>
<evidence type="ECO:0000313" key="12">
    <source>
        <dbReference type="WBParaSite" id="PSAMB.scaffold440size51021.g5785.t1"/>
    </source>
</evidence>
<feature type="transmembrane region" description="Helical" evidence="10">
    <location>
        <begin position="450"/>
        <end position="478"/>
    </location>
</feature>
<feature type="region of interest" description="Disordered" evidence="9">
    <location>
        <begin position="526"/>
        <end position="550"/>
    </location>
</feature>
<feature type="transmembrane region" description="Helical" evidence="10">
    <location>
        <begin position="416"/>
        <end position="438"/>
    </location>
</feature>
<dbReference type="Pfam" id="PF00654">
    <property type="entry name" value="Voltage_CLC"/>
    <property type="match status" value="1"/>
</dbReference>
<reference evidence="12" key="1">
    <citation type="submission" date="2022-11" db="UniProtKB">
        <authorList>
            <consortium name="WormBaseParasite"/>
        </authorList>
    </citation>
    <scope>IDENTIFICATION</scope>
</reference>
<sequence>MSEEYDDGSIKNHESWLALKTTERKGVVADETSRLMDSETSSTSQSTQIKASKCHSFFQKCNWRTLRHVIIEDWSLTACLGIIMALLSFTMDLCIEYIEDWHDELLSLSKNVPSATSLVTFITWTSYTLLFVITSTVFVHFVAPQAIGSGIPEMKAIISGTTILKEYLSLKTMIAKCVGMTLSLGSGLPIGKEGPFVHVASSVAVSLSKLTFGWSKNLFPQEVRYTEVLATACAVGVACTFSAPVGGVLFSIEVTSAYFAKSNYWRGFFAATCCAGVLRLLRVQLPSKDDFLVAFYQTHYPPDSVTPDQLPAFAFLGFIIIPIGVTFLIAALTFPLGYGKYIVGHLKHRDALAHFFHKCTWSVSNESHPLKCGAKLLHYWTADGTVSIFVTLSLFVVAFFLLTILCNAIPIPAGQFMPVFVIGAAFGRLIGELMVIAYHEDGSNQAHMHIVPGVYSVVCAAAFCGAVTHTVSVSVIVIELTGQNVFILPVLIAVLIANAVCSYFQPSIYESISKIKGLQQLPPLPATSSNSVIDSSSFRKGGDDTSTQSTVHSIGSNAAAQTSIHSTRSTSSAERMHFNGNPFGGVEGYVKHFVQSLSLSHWKRGTAHKRFEWELSEERLDQPIHFDEQRIDSTPFQLVAETSLYKIHSLFCLLGLSRAFVTDCGRLLGVVALKEIKSVIENGVPPVTSVPPSRKVTIATITASIRKSSIKTGNSRKEPAASKWSDRRVSVVPELDETGIINNATEIAPSRL</sequence>
<evidence type="ECO:0000256" key="3">
    <source>
        <dbReference type="ARBA" id="ARBA00022692"/>
    </source>
</evidence>
<keyword evidence="7 10" id="KW-0472">Membrane</keyword>
<feature type="transmembrane region" description="Helical" evidence="10">
    <location>
        <begin position="264"/>
        <end position="281"/>
    </location>
</feature>
<protein>
    <submittedName>
        <fullName evidence="12">Chloride channel protein</fullName>
    </submittedName>
</protein>
<dbReference type="InterPro" id="IPR001807">
    <property type="entry name" value="ClC"/>
</dbReference>
<evidence type="ECO:0000256" key="4">
    <source>
        <dbReference type="ARBA" id="ARBA00022737"/>
    </source>
</evidence>
<feature type="transmembrane region" description="Helical" evidence="10">
    <location>
        <begin position="485"/>
        <end position="505"/>
    </location>
</feature>
<name>A0A914WLS9_9BILA</name>
<dbReference type="Gene3D" id="3.10.580.10">
    <property type="entry name" value="CBS-domain"/>
    <property type="match status" value="1"/>
</dbReference>
<dbReference type="Gene3D" id="1.10.3080.10">
    <property type="entry name" value="Clc chloride channel"/>
    <property type="match status" value="1"/>
</dbReference>
<evidence type="ECO:0000256" key="10">
    <source>
        <dbReference type="SAM" id="Phobius"/>
    </source>
</evidence>
<keyword evidence="6" id="KW-0406">Ion transport</keyword>
<evidence type="ECO:0000313" key="11">
    <source>
        <dbReference type="Proteomes" id="UP000887566"/>
    </source>
</evidence>
<evidence type="ECO:0000256" key="5">
    <source>
        <dbReference type="ARBA" id="ARBA00022989"/>
    </source>
</evidence>
<feature type="transmembrane region" description="Helical" evidence="10">
    <location>
        <begin position="228"/>
        <end position="252"/>
    </location>
</feature>
<evidence type="ECO:0000256" key="9">
    <source>
        <dbReference type="SAM" id="MobiDB-lite"/>
    </source>
</evidence>
<dbReference type="WBParaSite" id="PSAMB.scaffold440size51021.g5785.t1">
    <property type="protein sequence ID" value="PSAMB.scaffold440size51021.g5785.t1"/>
    <property type="gene ID" value="PSAMB.scaffold440size51021.g5785"/>
</dbReference>
<evidence type="ECO:0000256" key="8">
    <source>
        <dbReference type="ARBA" id="ARBA00023214"/>
    </source>
</evidence>
<dbReference type="Proteomes" id="UP000887566">
    <property type="component" value="Unplaced"/>
</dbReference>
<keyword evidence="3 10" id="KW-0812">Transmembrane</keyword>
<dbReference type="InterPro" id="IPR014743">
    <property type="entry name" value="Cl-channel_core"/>
</dbReference>
<dbReference type="GO" id="GO:0005247">
    <property type="term" value="F:voltage-gated chloride channel activity"/>
    <property type="evidence" value="ECO:0007669"/>
    <property type="project" value="TreeGrafter"/>
</dbReference>
<dbReference type="PRINTS" id="PR00762">
    <property type="entry name" value="CLCHANNEL"/>
</dbReference>
<feature type="transmembrane region" description="Helical" evidence="10">
    <location>
        <begin position="118"/>
        <end position="143"/>
    </location>
</feature>
<evidence type="ECO:0000256" key="7">
    <source>
        <dbReference type="ARBA" id="ARBA00023136"/>
    </source>
</evidence>
<feature type="transmembrane region" description="Helical" evidence="10">
    <location>
        <begin position="74"/>
        <end position="98"/>
    </location>
</feature>
<keyword evidence="4" id="KW-0677">Repeat</keyword>
<keyword evidence="8" id="KW-0868">Chloride</keyword>
<keyword evidence="2" id="KW-0813">Transport</keyword>